<dbReference type="PANTHER" id="PTHR23076:SF113">
    <property type="entry name" value="ATP-DEPENDENT ZINC METALLOPROTEASE FTSH 1, CHLOROPLASTIC-RELATED"/>
    <property type="match status" value="1"/>
</dbReference>
<dbReference type="InterPro" id="IPR037219">
    <property type="entry name" value="Peptidase_M41-like"/>
</dbReference>
<evidence type="ECO:0000256" key="8">
    <source>
        <dbReference type="ARBA" id="ARBA00022833"/>
    </source>
</evidence>
<evidence type="ECO:0000256" key="11">
    <source>
        <dbReference type="ARBA" id="ARBA00023049"/>
    </source>
</evidence>
<dbReference type="SUPFAM" id="SSF52540">
    <property type="entry name" value="P-loop containing nucleoside triphosphate hydrolases"/>
    <property type="match status" value="1"/>
</dbReference>
<protein>
    <recommendedName>
        <fullName evidence="14">ATP-dependent zinc metalloprotease FtsH</fullName>
        <ecNumber evidence="14">3.4.24.-</ecNumber>
    </recommendedName>
</protein>
<sequence>MNKKNNGMMKNVLYYALVILAMVMVVYFIFGNNSQQTPDIEYSKFAEQLEDGKIKEFTVQPANGVYKITGEYKEEQKVNNSGGLSILGSTNVPATSFTTMVLPNDSTLSQVTQLAKENGVQTKIKEESSSGIWVSLLLSFLPIIVIIFFFYMMMGQQGGGGGGGGRVMNFGKSKAKEADKKANRIRFSDVAGAEEEKQELVEVVEFLKDPRRFAELGARIPAGVLLEGPPGTGKTLLAKAVAGEAGVPFYSISGSDFVEMFVGVGASRVRDLFETAKKNAPAIIFIDEIDAVGRQRGAGMGGGHDEREQTLNQLLVEMDGFDGNEGVIVIAATNRSDVLDPALLRPGRFDRQILVGRPDVKGREAILKVHARNKPLADDVDLKVVAQQTPGFAGADLENVLNEAALVAARRNKKKIDASDIDEAEDRVIAGPAKKDRVISKKEREMVAYHEAGHTIVGLVLSRARVVHKVTIIPRGRAGGYMIALPKEDQFLMTKEDMFEQIVGLLGGRTAEEIIFGVQSTGASNDFEQATGLARSMVTEYGMSDKLGPVQYEGNHQVFVGRDYGQTKAYSEQVAFEIDQEVRSILMEAHKKAHEIIEEHREQHKLIAEKLLEFETLDAKAIKSLFEDGVMPEGSASSEFPSEKAQTFEEAKRALEEKDAEKQAEEKQDFEEAKKELHDEAEEVKLESEETGKEVSDSKEDETTKSDYERNNFDDRYK</sequence>
<dbReference type="NCBIfam" id="TIGR01241">
    <property type="entry name" value="FtsH_fam"/>
    <property type="match status" value="1"/>
</dbReference>
<gene>
    <name evidence="14" type="primary">ftsH</name>
    <name evidence="18" type="ORF">UC3_00268</name>
</gene>
<keyword evidence="4 14" id="KW-0812">Transmembrane</keyword>
<dbReference type="FunFam" id="1.20.58.760:FF:000001">
    <property type="entry name" value="ATP-dependent zinc metalloprotease FtsH"/>
    <property type="match status" value="1"/>
</dbReference>
<dbReference type="Gene3D" id="1.20.58.760">
    <property type="entry name" value="Peptidase M41"/>
    <property type="match status" value="1"/>
</dbReference>
<dbReference type="GO" id="GO:0006508">
    <property type="term" value="P:proteolysis"/>
    <property type="evidence" value="ECO:0007669"/>
    <property type="project" value="UniProtKB-KW"/>
</dbReference>
<comment type="similarity">
    <text evidence="15">Belongs to the AAA ATPase family.</text>
</comment>
<dbReference type="STRING" id="154621.RV11_GL001316"/>
<evidence type="ECO:0000256" key="9">
    <source>
        <dbReference type="ARBA" id="ARBA00022840"/>
    </source>
</evidence>
<dbReference type="InterPro" id="IPR003593">
    <property type="entry name" value="AAA+_ATPase"/>
</dbReference>
<evidence type="ECO:0000256" key="6">
    <source>
        <dbReference type="ARBA" id="ARBA00022741"/>
    </source>
</evidence>
<dbReference type="HOGENOM" id="CLU_000688_16_2_9"/>
<comment type="caution">
    <text evidence="18">The sequence shown here is derived from an EMBL/GenBank/DDBJ whole genome shotgun (WGS) entry which is preliminary data.</text>
</comment>
<comment type="subunit">
    <text evidence="14">Homohexamer.</text>
</comment>
<dbReference type="EMBL" id="AJAT01000006">
    <property type="protein sequence ID" value="EOL49173.1"/>
    <property type="molecule type" value="Genomic_DNA"/>
</dbReference>
<evidence type="ECO:0000313" key="18">
    <source>
        <dbReference type="EMBL" id="EOL49173.1"/>
    </source>
</evidence>
<dbReference type="GO" id="GO:0005886">
    <property type="term" value="C:plasma membrane"/>
    <property type="evidence" value="ECO:0007669"/>
    <property type="project" value="UniProtKB-SubCell"/>
</dbReference>
<feature type="active site" evidence="14">
    <location>
        <position position="451"/>
    </location>
</feature>
<dbReference type="InterPro" id="IPR011546">
    <property type="entry name" value="Pept_M41_FtsH_extracell"/>
</dbReference>
<keyword evidence="10 14" id="KW-1133">Transmembrane helix</keyword>
<feature type="region of interest" description="Disordered" evidence="16">
    <location>
        <begin position="631"/>
        <end position="718"/>
    </location>
</feature>
<dbReference type="InterPro" id="IPR003960">
    <property type="entry name" value="ATPase_AAA_CS"/>
</dbReference>
<dbReference type="Gene3D" id="3.30.720.210">
    <property type="match status" value="1"/>
</dbReference>
<evidence type="ECO:0000256" key="2">
    <source>
        <dbReference type="ARBA" id="ARBA00010044"/>
    </source>
</evidence>
<dbReference type="GO" id="GO:0008270">
    <property type="term" value="F:zinc ion binding"/>
    <property type="evidence" value="ECO:0007669"/>
    <property type="project" value="UniProtKB-UniRule"/>
</dbReference>
<comment type="similarity">
    <text evidence="2 14">In the C-terminal section; belongs to the peptidase M41 family.</text>
</comment>
<evidence type="ECO:0000256" key="3">
    <source>
        <dbReference type="ARBA" id="ARBA00022670"/>
    </source>
</evidence>
<keyword evidence="3 14" id="KW-0645">Protease</keyword>
<feature type="binding site" evidence="14">
    <location>
        <begin position="228"/>
        <end position="235"/>
    </location>
    <ligand>
        <name>ATP</name>
        <dbReference type="ChEBI" id="CHEBI:30616"/>
    </ligand>
</feature>
<dbReference type="Pfam" id="PF01434">
    <property type="entry name" value="Peptidase_M41"/>
    <property type="match status" value="1"/>
</dbReference>
<dbReference type="GO" id="GO:0030163">
    <property type="term" value="P:protein catabolic process"/>
    <property type="evidence" value="ECO:0007669"/>
    <property type="project" value="UniProtKB-UniRule"/>
</dbReference>
<evidence type="ECO:0000256" key="12">
    <source>
        <dbReference type="ARBA" id="ARBA00023136"/>
    </source>
</evidence>
<keyword evidence="12 14" id="KW-0472">Membrane</keyword>
<dbReference type="EC" id="3.4.24.-" evidence="14"/>
<evidence type="ECO:0000256" key="13">
    <source>
        <dbReference type="ARBA" id="ARBA00061570"/>
    </source>
</evidence>
<dbReference type="GO" id="GO:0004222">
    <property type="term" value="F:metalloendopeptidase activity"/>
    <property type="evidence" value="ECO:0007669"/>
    <property type="project" value="InterPro"/>
</dbReference>
<dbReference type="FunFam" id="3.40.50.300:FF:000001">
    <property type="entry name" value="ATP-dependent zinc metalloprotease FtsH"/>
    <property type="match status" value="1"/>
</dbReference>
<dbReference type="FunFam" id="1.10.8.60:FF:000001">
    <property type="entry name" value="ATP-dependent zinc metalloprotease FtsH"/>
    <property type="match status" value="1"/>
</dbReference>
<evidence type="ECO:0000256" key="4">
    <source>
        <dbReference type="ARBA" id="ARBA00022692"/>
    </source>
</evidence>
<dbReference type="OrthoDB" id="9809379at2"/>
<evidence type="ECO:0000256" key="5">
    <source>
        <dbReference type="ARBA" id="ARBA00022723"/>
    </source>
</evidence>
<organism evidence="18 19">
    <name type="scientific">Enterococcus phoeniculicola ATCC BAA-412</name>
    <dbReference type="NCBI Taxonomy" id="1158610"/>
    <lineage>
        <taxon>Bacteria</taxon>
        <taxon>Bacillati</taxon>
        <taxon>Bacillota</taxon>
        <taxon>Bacilli</taxon>
        <taxon>Lactobacillales</taxon>
        <taxon>Enterococcaceae</taxon>
        <taxon>Enterococcus</taxon>
    </lineage>
</organism>
<comment type="subcellular location">
    <subcellularLocation>
        <location evidence="14">Cell membrane</location>
        <topology evidence="14">Multi-pass membrane protein</topology>
        <orientation evidence="14">Cytoplasmic side</orientation>
    </subcellularLocation>
    <subcellularLocation>
        <location evidence="1">Membrane</location>
    </subcellularLocation>
</comment>
<proteinExistence type="inferred from homology"/>
<dbReference type="Pfam" id="PF00004">
    <property type="entry name" value="AAA"/>
    <property type="match status" value="1"/>
</dbReference>
<dbReference type="Pfam" id="PF17862">
    <property type="entry name" value="AAA_lid_3"/>
    <property type="match status" value="1"/>
</dbReference>
<dbReference type="InterPro" id="IPR003959">
    <property type="entry name" value="ATPase_AAA_core"/>
</dbReference>
<evidence type="ECO:0000259" key="17">
    <source>
        <dbReference type="SMART" id="SM00382"/>
    </source>
</evidence>
<dbReference type="Gene3D" id="1.10.8.60">
    <property type="match status" value="1"/>
</dbReference>
<dbReference type="GO" id="GO:0005524">
    <property type="term" value="F:ATP binding"/>
    <property type="evidence" value="ECO:0007669"/>
    <property type="project" value="UniProtKB-UniRule"/>
</dbReference>
<dbReference type="SMART" id="SM00382">
    <property type="entry name" value="AAA"/>
    <property type="match status" value="1"/>
</dbReference>
<feature type="transmembrane region" description="Helical" evidence="14">
    <location>
        <begin position="12"/>
        <end position="30"/>
    </location>
</feature>
<dbReference type="InterPro" id="IPR005936">
    <property type="entry name" value="FtsH"/>
</dbReference>
<comment type="function">
    <text evidence="14">Acts as a processive, ATP-dependent zinc metallopeptidase for both cytoplasmic and membrane proteins. Plays a role in the quality control of integral membrane proteins.</text>
</comment>
<dbReference type="Pfam" id="PF06480">
    <property type="entry name" value="FtsH_ext"/>
    <property type="match status" value="1"/>
</dbReference>
<comment type="similarity">
    <text evidence="13 14">In the central section; belongs to the AAA ATPase family.</text>
</comment>
<keyword evidence="14" id="KW-1003">Cell membrane</keyword>
<dbReference type="PATRIC" id="fig|1158610.3.peg.251"/>
<dbReference type="Gene3D" id="3.40.50.300">
    <property type="entry name" value="P-loop containing nucleotide triphosphate hydrolases"/>
    <property type="match status" value="1"/>
</dbReference>
<dbReference type="InterPro" id="IPR027417">
    <property type="entry name" value="P-loop_NTPase"/>
</dbReference>
<evidence type="ECO:0000256" key="14">
    <source>
        <dbReference type="HAMAP-Rule" id="MF_01458"/>
    </source>
</evidence>
<keyword evidence="9 14" id="KW-0067">ATP-binding</keyword>
<dbReference type="CDD" id="cd19501">
    <property type="entry name" value="RecA-like_FtsH"/>
    <property type="match status" value="1"/>
</dbReference>
<name>R3U6V2_9ENTE</name>
<dbReference type="MEROPS" id="M41.009"/>
<evidence type="ECO:0000313" key="19">
    <source>
        <dbReference type="Proteomes" id="UP000013785"/>
    </source>
</evidence>
<evidence type="ECO:0000256" key="16">
    <source>
        <dbReference type="SAM" id="MobiDB-lite"/>
    </source>
</evidence>
<dbReference type="SUPFAM" id="SSF140990">
    <property type="entry name" value="FtsH protease domain-like"/>
    <property type="match status" value="1"/>
</dbReference>
<evidence type="ECO:0000256" key="15">
    <source>
        <dbReference type="RuleBase" id="RU003651"/>
    </source>
</evidence>
<feature type="domain" description="AAA+ ATPase" evidence="17">
    <location>
        <begin position="220"/>
        <end position="359"/>
    </location>
</feature>
<keyword evidence="5 14" id="KW-0479">Metal-binding</keyword>
<dbReference type="GO" id="GO:0016887">
    <property type="term" value="F:ATP hydrolysis activity"/>
    <property type="evidence" value="ECO:0007669"/>
    <property type="project" value="UniProtKB-UniRule"/>
</dbReference>
<dbReference type="InterPro" id="IPR041569">
    <property type="entry name" value="AAA_lid_3"/>
</dbReference>
<keyword evidence="19" id="KW-1185">Reference proteome</keyword>
<comment type="cofactor">
    <cofactor evidence="14">
        <name>Zn(2+)</name>
        <dbReference type="ChEBI" id="CHEBI:29105"/>
    </cofactor>
    <text evidence="14">Binds 1 zinc ion per subunit.</text>
</comment>
<dbReference type="AlphaFoldDB" id="R3U6V2"/>
<keyword evidence="6 14" id="KW-0547">Nucleotide-binding</keyword>
<evidence type="ECO:0000256" key="1">
    <source>
        <dbReference type="ARBA" id="ARBA00004370"/>
    </source>
</evidence>
<evidence type="ECO:0000256" key="10">
    <source>
        <dbReference type="ARBA" id="ARBA00022989"/>
    </source>
</evidence>
<keyword evidence="8 14" id="KW-0862">Zinc</keyword>
<dbReference type="Proteomes" id="UP000013785">
    <property type="component" value="Unassembled WGS sequence"/>
</dbReference>
<reference evidence="18 19" key="1">
    <citation type="submission" date="2013-02" db="EMBL/GenBank/DDBJ databases">
        <title>The Genome Sequence of Enterococcus phoeniculicola BAA-412.</title>
        <authorList>
            <consortium name="The Broad Institute Genome Sequencing Platform"/>
            <consortium name="The Broad Institute Genome Sequencing Center for Infectious Disease"/>
            <person name="Earl A.M."/>
            <person name="Gilmore M.S."/>
            <person name="Lebreton F."/>
            <person name="Walker B."/>
            <person name="Young S.K."/>
            <person name="Zeng Q."/>
            <person name="Gargeya S."/>
            <person name="Fitzgerald M."/>
            <person name="Haas B."/>
            <person name="Abouelleil A."/>
            <person name="Alvarado L."/>
            <person name="Arachchi H.M."/>
            <person name="Berlin A.M."/>
            <person name="Chapman S.B."/>
            <person name="Dewar J."/>
            <person name="Goldberg J."/>
            <person name="Griggs A."/>
            <person name="Gujja S."/>
            <person name="Hansen M."/>
            <person name="Howarth C."/>
            <person name="Imamovic A."/>
            <person name="Larimer J."/>
            <person name="McCowan C."/>
            <person name="Murphy C."/>
            <person name="Neiman D."/>
            <person name="Pearson M."/>
            <person name="Priest M."/>
            <person name="Roberts A."/>
            <person name="Saif S."/>
            <person name="Shea T."/>
            <person name="Sisk P."/>
            <person name="Sykes S."/>
            <person name="Wortman J."/>
            <person name="Nusbaum C."/>
            <person name="Birren B."/>
        </authorList>
    </citation>
    <scope>NUCLEOTIDE SEQUENCE [LARGE SCALE GENOMIC DNA]</scope>
    <source>
        <strain evidence="18 19">ATCC BAA-412</strain>
    </source>
</reference>
<dbReference type="RefSeq" id="WP_010766953.1">
    <property type="nucleotide sequence ID" value="NZ_ASWE01000006.1"/>
</dbReference>
<evidence type="ECO:0000256" key="7">
    <source>
        <dbReference type="ARBA" id="ARBA00022801"/>
    </source>
</evidence>
<dbReference type="PANTHER" id="PTHR23076">
    <property type="entry name" value="METALLOPROTEASE M41 FTSH"/>
    <property type="match status" value="1"/>
</dbReference>
<dbReference type="HAMAP" id="MF_01458">
    <property type="entry name" value="FtsH"/>
    <property type="match status" value="1"/>
</dbReference>
<feature type="binding site" evidence="14">
    <location>
        <position position="526"/>
    </location>
    <ligand>
        <name>Zn(2+)</name>
        <dbReference type="ChEBI" id="CHEBI:29105"/>
        <note>catalytic</note>
    </ligand>
</feature>
<feature type="compositionally biased region" description="Basic and acidic residues" evidence="16">
    <location>
        <begin position="646"/>
        <end position="718"/>
    </location>
</feature>
<accession>R3U6V2</accession>
<feature type="transmembrane region" description="Helical" evidence="14">
    <location>
        <begin position="132"/>
        <end position="151"/>
    </location>
</feature>
<keyword evidence="11 14" id="KW-0482">Metalloprotease</keyword>
<feature type="binding site" evidence="14">
    <location>
        <position position="450"/>
    </location>
    <ligand>
        <name>Zn(2+)</name>
        <dbReference type="ChEBI" id="CHEBI:29105"/>
        <note>catalytic</note>
    </ligand>
</feature>
<dbReference type="eggNOG" id="COG0465">
    <property type="taxonomic scope" value="Bacteria"/>
</dbReference>
<feature type="binding site" evidence="14">
    <location>
        <position position="454"/>
    </location>
    <ligand>
        <name>Zn(2+)</name>
        <dbReference type="ChEBI" id="CHEBI:29105"/>
        <note>catalytic</note>
    </ligand>
</feature>
<keyword evidence="7 14" id="KW-0378">Hydrolase</keyword>
<dbReference type="GO" id="GO:0004176">
    <property type="term" value="F:ATP-dependent peptidase activity"/>
    <property type="evidence" value="ECO:0007669"/>
    <property type="project" value="InterPro"/>
</dbReference>
<dbReference type="InterPro" id="IPR000642">
    <property type="entry name" value="Peptidase_M41"/>
</dbReference>
<dbReference type="PROSITE" id="PS00674">
    <property type="entry name" value="AAA"/>
    <property type="match status" value="1"/>
</dbReference>